<feature type="coiled-coil region" evidence="2">
    <location>
        <begin position="126"/>
        <end position="160"/>
    </location>
</feature>
<reference evidence="5 6" key="1">
    <citation type="journal article" date="2017" name="Int. J. Syst. Evol. Microbiol.">
        <title>Rouxiella badensis sp. nov. and Rouxiella silvae sp. nov. isolated from peat bog soil in Germany and emendation of the genus description.</title>
        <authorList>
            <person name="Le Fleche-Mateos A."/>
            <person name="Kugler J.H."/>
            <person name="Hansen S.H."/>
            <person name="Syldatk C."/>
            <person name="Hausmann R."/>
            <person name="Lomprez F."/>
            <person name="Vandenbogaert M."/>
            <person name="Manuguerra J.C."/>
            <person name="Grimont P.A."/>
        </authorList>
    </citation>
    <scope>NUCLEOTIDE SEQUENCE [LARGE SCALE GENOMIC DNA]</scope>
    <source>
        <strain evidence="5 6">DSM 100043</strain>
    </source>
</reference>
<proteinExistence type="inferred from homology"/>
<keyword evidence="2" id="KW-0175">Coiled coil</keyword>
<keyword evidence="3" id="KW-1133">Transmembrane helix</keyword>
<dbReference type="EMBL" id="MRWE01000054">
    <property type="protein sequence ID" value="ORJ23438.1"/>
    <property type="molecule type" value="Genomic_DNA"/>
</dbReference>
<evidence type="ECO:0000256" key="3">
    <source>
        <dbReference type="SAM" id="Phobius"/>
    </source>
</evidence>
<name>A0A1X0W9G3_9GAMM</name>
<keyword evidence="6" id="KW-1185">Reference proteome</keyword>
<dbReference type="PANTHER" id="PTHR30386">
    <property type="entry name" value="MEMBRANE FUSION SUBUNIT OF EMRAB-TOLC MULTIDRUG EFFLUX PUMP"/>
    <property type="match status" value="1"/>
</dbReference>
<feature type="transmembrane region" description="Helical" evidence="3">
    <location>
        <begin position="27"/>
        <end position="49"/>
    </location>
</feature>
<evidence type="ECO:0000256" key="1">
    <source>
        <dbReference type="ARBA" id="ARBA00009477"/>
    </source>
</evidence>
<dbReference type="Pfam" id="PF25917">
    <property type="entry name" value="BSH_RND"/>
    <property type="match status" value="1"/>
</dbReference>
<dbReference type="AlphaFoldDB" id="A0A1X0W9G3"/>
<organism evidence="5 6">
    <name type="scientific">Rouxiella badensis</name>
    <dbReference type="NCBI Taxonomy" id="1646377"/>
    <lineage>
        <taxon>Bacteria</taxon>
        <taxon>Pseudomonadati</taxon>
        <taxon>Pseudomonadota</taxon>
        <taxon>Gammaproteobacteria</taxon>
        <taxon>Enterobacterales</taxon>
        <taxon>Yersiniaceae</taxon>
        <taxon>Rouxiella</taxon>
    </lineage>
</organism>
<dbReference type="Gene3D" id="2.40.50.100">
    <property type="match status" value="1"/>
</dbReference>
<dbReference type="InterPro" id="IPR050739">
    <property type="entry name" value="MFP"/>
</dbReference>
<dbReference type="PRINTS" id="PR01490">
    <property type="entry name" value="RTXTOXIND"/>
</dbReference>
<feature type="domain" description="Multidrug resistance protein MdtA-like barrel-sandwich hybrid" evidence="4">
    <location>
        <begin position="76"/>
        <end position="288"/>
    </location>
</feature>
<evidence type="ECO:0000313" key="6">
    <source>
        <dbReference type="Proteomes" id="UP000192536"/>
    </source>
</evidence>
<accession>A0A1X0W9G3</accession>
<keyword evidence="3" id="KW-0812">Transmembrane</keyword>
<dbReference type="InterPro" id="IPR058625">
    <property type="entry name" value="MdtA-like_BSH"/>
</dbReference>
<keyword evidence="3" id="KW-0472">Membrane</keyword>
<dbReference type="STRING" id="1646377.BS640_21435"/>
<protein>
    <submittedName>
        <fullName evidence="5">Colicin V secretion protein CvaA</fullName>
    </submittedName>
</protein>
<evidence type="ECO:0000256" key="2">
    <source>
        <dbReference type="SAM" id="Coils"/>
    </source>
</evidence>
<dbReference type="Proteomes" id="UP000192536">
    <property type="component" value="Unassembled WGS sequence"/>
</dbReference>
<dbReference type="PANTHER" id="PTHR30386:SF28">
    <property type="entry name" value="EXPORTED PROTEIN"/>
    <property type="match status" value="1"/>
</dbReference>
<evidence type="ECO:0000313" key="5">
    <source>
        <dbReference type="EMBL" id="ORJ23438.1"/>
    </source>
</evidence>
<sequence>MPSLFRREVSEHQQAQWLGKALLIKGWPLWLTLLSTMAFIIILLCFLIFANYTRRISVNAEIITQPHTINLFSPEQGVISKLFVENGQRVTAGMPLYQIDLSRITQQGNASTSTLAAIYKQRQQLNDIITQQQNNKRETLSNLQQQLEQYQQAQIGLNQMVASSKDGLNAMGKSLDSYNTSLRKGLITTDQLNNQRYLYYQQQSAYQNLTAQIIQQSLQISGLQSAKVTKAAEFDNQISQSLYQQQGLDRELAGANVKNMLLITAPSPGIISSLSVTPGQMVNSGDSLVQLIPGSHPVFYLVAWLPDESRPFVTLGESLNVSYAAFPAEKYGQFPAKIFSLADAPSTAQEMKDYLSAPRGSNGAVTGSYFKAIIALDPAALSWHGQPLVIASGMQAQLSLFLEKRPLYQWMLSPYYSLKNSITGPVSGGNSQ</sequence>
<evidence type="ECO:0000259" key="4">
    <source>
        <dbReference type="Pfam" id="PF25917"/>
    </source>
</evidence>
<gene>
    <name evidence="5" type="ORF">BS640_21435</name>
</gene>
<comment type="caution">
    <text evidence="5">The sequence shown here is derived from an EMBL/GenBank/DDBJ whole genome shotgun (WGS) entry which is preliminary data.</text>
</comment>
<comment type="similarity">
    <text evidence="1">Belongs to the membrane fusion protein (MFP) (TC 8.A.1) family.</text>
</comment>